<evidence type="ECO:0000313" key="2">
    <source>
        <dbReference type="Proteomes" id="UP001189429"/>
    </source>
</evidence>
<keyword evidence="2" id="KW-1185">Reference proteome</keyword>
<reference evidence="1" key="1">
    <citation type="submission" date="2023-10" db="EMBL/GenBank/DDBJ databases">
        <authorList>
            <person name="Chen Y."/>
            <person name="Shah S."/>
            <person name="Dougan E. K."/>
            <person name="Thang M."/>
            <person name="Chan C."/>
        </authorList>
    </citation>
    <scope>NUCLEOTIDE SEQUENCE [LARGE SCALE GENOMIC DNA]</scope>
</reference>
<evidence type="ECO:0000313" key="1">
    <source>
        <dbReference type="EMBL" id="CAK0846466.1"/>
    </source>
</evidence>
<organism evidence="1 2">
    <name type="scientific">Prorocentrum cordatum</name>
    <dbReference type="NCBI Taxonomy" id="2364126"/>
    <lineage>
        <taxon>Eukaryota</taxon>
        <taxon>Sar</taxon>
        <taxon>Alveolata</taxon>
        <taxon>Dinophyceae</taxon>
        <taxon>Prorocentrales</taxon>
        <taxon>Prorocentraceae</taxon>
        <taxon>Prorocentrum</taxon>
    </lineage>
</organism>
<comment type="caution">
    <text evidence="1">The sequence shown here is derived from an EMBL/GenBank/DDBJ whole genome shotgun (WGS) entry which is preliminary data.</text>
</comment>
<accession>A0ABN9TKG7</accession>
<name>A0ABN9TKG7_9DINO</name>
<dbReference type="EMBL" id="CAUYUJ010014825">
    <property type="protein sequence ID" value="CAK0846466.1"/>
    <property type="molecule type" value="Genomic_DNA"/>
</dbReference>
<proteinExistence type="predicted"/>
<protein>
    <submittedName>
        <fullName evidence="1">Uncharacterized protein</fullName>
    </submittedName>
</protein>
<dbReference type="Proteomes" id="UP001189429">
    <property type="component" value="Unassembled WGS sequence"/>
</dbReference>
<sequence>MQNSSLGYAERVRRERARCASAPFTIPSSSTWQEPPPVPLLVVGTAFKGYGIFAEVLKNVLEGLDTFVGRYLAVASVFYVGFKWAHFRIVVQRSDPILTADCLASRVVQFVHGGFATRR</sequence>
<gene>
    <name evidence="1" type="ORF">PCOR1329_LOCUS39946</name>
</gene>